<proteinExistence type="inferred from homology"/>
<dbReference type="PANTHER" id="PTHR32322">
    <property type="entry name" value="INNER MEMBRANE TRANSPORTER"/>
    <property type="match status" value="1"/>
</dbReference>
<organism evidence="8 9">
    <name type="scientific">Evtepia gabavorous</name>
    <dbReference type="NCBI Taxonomy" id="2211183"/>
    <lineage>
        <taxon>Bacteria</taxon>
        <taxon>Bacillati</taxon>
        <taxon>Bacillota</taxon>
        <taxon>Clostridia</taxon>
        <taxon>Eubacteriales</taxon>
        <taxon>Evtepia</taxon>
    </lineage>
</organism>
<evidence type="ECO:0000259" key="7">
    <source>
        <dbReference type="Pfam" id="PF00892"/>
    </source>
</evidence>
<comment type="subcellular location">
    <subcellularLocation>
        <location evidence="1">Membrane</location>
        <topology evidence="1">Multi-pass membrane protein</topology>
    </subcellularLocation>
</comment>
<dbReference type="PANTHER" id="PTHR32322:SF2">
    <property type="entry name" value="EAMA DOMAIN-CONTAINING PROTEIN"/>
    <property type="match status" value="1"/>
</dbReference>
<feature type="domain" description="EamA" evidence="7">
    <location>
        <begin position="2"/>
        <end position="131"/>
    </location>
</feature>
<feature type="transmembrane region" description="Helical" evidence="6">
    <location>
        <begin position="240"/>
        <end position="258"/>
    </location>
</feature>
<feature type="transmembrane region" description="Helical" evidence="6">
    <location>
        <begin position="86"/>
        <end position="106"/>
    </location>
</feature>
<keyword evidence="5 6" id="KW-0472">Membrane</keyword>
<comment type="caution">
    <text evidence="8">The sequence shown here is derived from an EMBL/GenBank/DDBJ whole genome shotgun (WGS) entry which is preliminary data.</text>
</comment>
<sequence>MAALLTIFIWGTTFISTKILLKDFQPIEILLFRFLLGAAALFLVCPRRIKGTSPKQELTLAAAGLCGICLYYLLENIALTYTMASNVGVILSVAPFLTAILTHWFLRGEEKLRLHFFLGFLVAIVGICLISFNGAQLAWNPKGDWLALLAAFVWACYSILTRKISAWGYPTVLITRRVFLYGILFMLPTLFFFDFRLGLERLTIPTNLVNLLFLGLGASALCFVTWNFAVKILGALKTSVYIYMVPVITVITSVLILHETITPLSGVGIGCTFVGLLLSEYKGKALSQPKQNMQV</sequence>
<evidence type="ECO:0000256" key="3">
    <source>
        <dbReference type="ARBA" id="ARBA00022692"/>
    </source>
</evidence>
<feature type="transmembrane region" description="Helical" evidence="6">
    <location>
        <begin position="118"/>
        <end position="139"/>
    </location>
</feature>
<evidence type="ECO:0000313" key="9">
    <source>
        <dbReference type="Proteomes" id="UP000260649"/>
    </source>
</evidence>
<evidence type="ECO:0000256" key="5">
    <source>
        <dbReference type="ARBA" id="ARBA00023136"/>
    </source>
</evidence>
<dbReference type="SUPFAM" id="SSF103481">
    <property type="entry name" value="Multidrug resistance efflux transporter EmrE"/>
    <property type="match status" value="2"/>
</dbReference>
<keyword evidence="3 6" id="KW-0812">Transmembrane</keyword>
<feature type="transmembrane region" description="Helical" evidence="6">
    <location>
        <begin position="57"/>
        <end position="74"/>
    </location>
</feature>
<feature type="transmembrane region" description="Helical" evidence="6">
    <location>
        <begin position="27"/>
        <end position="45"/>
    </location>
</feature>
<dbReference type="GO" id="GO:0016020">
    <property type="term" value="C:membrane"/>
    <property type="evidence" value="ECO:0007669"/>
    <property type="project" value="UniProtKB-SubCell"/>
</dbReference>
<evidence type="ECO:0000256" key="1">
    <source>
        <dbReference type="ARBA" id="ARBA00004141"/>
    </source>
</evidence>
<dbReference type="InterPro" id="IPR037185">
    <property type="entry name" value="EmrE-like"/>
</dbReference>
<keyword evidence="9" id="KW-1185">Reference proteome</keyword>
<evidence type="ECO:0000256" key="2">
    <source>
        <dbReference type="ARBA" id="ARBA00007362"/>
    </source>
</evidence>
<keyword evidence="4 6" id="KW-1133">Transmembrane helix</keyword>
<feature type="transmembrane region" description="Helical" evidence="6">
    <location>
        <begin position="145"/>
        <end position="166"/>
    </location>
</feature>
<dbReference type="InterPro" id="IPR000620">
    <property type="entry name" value="EamA_dom"/>
</dbReference>
<dbReference type="InterPro" id="IPR050638">
    <property type="entry name" value="AA-Vitamin_Transporters"/>
</dbReference>
<dbReference type="AlphaFoldDB" id="A0A3E2B7E1"/>
<name>A0A3E2B7E1_9FIRM</name>
<feature type="transmembrane region" description="Helical" evidence="6">
    <location>
        <begin position="209"/>
        <end position="228"/>
    </location>
</feature>
<comment type="similarity">
    <text evidence="2">Belongs to the EamA transporter family.</text>
</comment>
<dbReference type="Proteomes" id="UP000260649">
    <property type="component" value="Unassembled WGS sequence"/>
</dbReference>
<feature type="domain" description="EamA" evidence="7">
    <location>
        <begin position="142"/>
        <end position="279"/>
    </location>
</feature>
<evidence type="ECO:0000256" key="6">
    <source>
        <dbReference type="SAM" id="Phobius"/>
    </source>
</evidence>
<feature type="transmembrane region" description="Helical" evidence="6">
    <location>
        <begin position="178"/>
        <end position="197"/>
    </location>
</feature>
<dbReference type="EMBL" id="QQRQ01000001">
    <property type="protein sequence ID" value="RFT07871.1"/>
    <property type="molecule type" value="Genomic_DNA"/>
</dbReference>
<accession>A0A3E2B7E1</accession>
<protein>
    <submittedName>
        <fullName evidence="8">DMT family transporter</fullName>
    </submittedName>
</protein>
<dbReference type="Pfam" id="PF00892">
    <property type="entry name" value="EamA"/>
    <property type="match status" value="2"/>
</dbReference>
<dbReference type="OrthoDB" id="9805239at2"/>
<feature type="transmembrane region" description="Helical" evidence="6">
    <location>
        <begin position="264"/>
        <end position="281"/>
    </location>
</feature>
<reference evidence="8 9" key="1">
    <citation type="submission" date="2018-07" db="EMBL/GenBank/DDBJ databases">
        <title>GABA Modulating Bacteria of the Human Gut Microbiota.</title>
        <authorList>
            <person name="Strandwitz P."/>
            <person name="Kim K.H."/>
            <person name="Terekhova D."/>
            <person name="Liu J.K."/>
            <person name="Sharma A."/>
            <person name="Levering J."/>
            <person name="Mcdonald D."/>
            <person name="Dietrich D."/>
            <person name="Ramadhar T.R."/>
            <person name="Lekbua A."/>
            <person name="Mroue N."/>
            <person name="Liston C."/>
            <person name="Stewart E.J."/>
            <person name="Dubin M.J."/>
            <person name="Zengler K."/>
            <person name="Knight R."/>
            <person name="Gilbert J.A."/>
            <person name="Clardy J."/>
            <person name="Lewis K."/>
        </authorList>
    </citation>
    <scope>NUCLEOTIDE SEQUENCE [LARGE SCALE GENOMIC DNA]</scope>
    <source>
        <strain evidence="8 9">KLE1738</strain>
    </source>
</reference>
<evidence type="ECO:0000256" key="4">
    <source>
        <dbReference type="ARBA" id="ARBA00022989"/>
    </source>
</evidence>
<gene>
    <name evidence="8" type="ORF">DV520_01455</name>
</gene>
<evidence type="ECO:0000313" key="8">
    <source>
        <dbReference type="EMBL" id="RFT07871.1"/>
    </source>
</evidence>